<evidence type="ECO:0000313" key="3">
    <source>
        <dbReference type="Proteomes" id="UP001595755"/>
    </source>
</evidence>
<gene>
    <name evidence="2" type="ORF">ACFO1S_23130</name>
</gene>
<accession>A0ABV8SFT9</accession>
<evidence type="ECO:0000256" key="1">
    <source>
        <dbReference type="SAM" id="SignalP"/>
    </source>
</evidence>
<keyword evidence="3" id="KW-1185">Reference proteome</keyword>
<feature type="signal peptide" evidence="1">
    <location>
        <begin position="1"/>
        <end position="24"/>
    </location>
</feature>
<proteinExistence type="predicted"/>
<evidence type="ECO:0008006" key="4">
    <source>
        <dbReference type="Google" id="ProtNLM"/>
    </source>
</evidence>
<dbReference type="PROSITE" id="PS51257">
    <property type="entry name" value="PROKAR_LIPOPROTEIN"/>
    <property type="match status" value="1"/>
</dbReference>
<sequence length="190" mass="21401">MNKKNNLNALLILLLITLTLGCSNNDVKETGSINNEIDYKMVYTESIENKNKIKVDQLDISYSKEVGNGLIAHILFSSNSINYEAIALSQLNDSGTPQIVDLNITKTDTTVPFTHMEMTGEMDDVVYHIYSGIINNEDITNIELTLFNDTVISLNKSELNTYSYVRLNDSDGRLRSLEGFDVQGKLIYKY</sequence>
<protein>
    <recommendedName>
        <fullName evidence="4">Lipoprotein</fullName>
    </recommendedName>
</protein>
<dbReference type="RefSeq" id="WP_204601609.1">
    <property type="nucleotide sequence ID" value="NZ_JBHSED010000058.1"/>
</dbReference>
<name>A0ABV8SFT9_9BACL</name>
<evidence type="ECO:0000313" key="2">
    <source>
        <dbReference type="EMBL" id="MFC4306322.1"/>
    </source>
</evidence>
<dbReference type="EMBL" id="JBHSED010000058">
    <property type="protein sequence ID" value="MFC4306322.1"/>
    <property type="molecule type" value="Genomic_DNA"/>
</dbReference>
<organism evidence="2 3">
    <name type="scientific">Cohnella boryungensis</name>
    <dbReference type="NCBI Taxonomy" id="768479"/>
    <lineage>
        <taxon>Bacteria</taxon>
        <taxon>Bacillati</taxon>
        <taxon>Bacillota</taxon>
        <taxon>Bacilli</taxon>
        <taxon>Bacillales</taxon>
        <taxon>Paenibacillaceae</taxon>
        <taxon>Cohnella</taxon>
    </lineage>
</organism>
<feature type="chain" id="PRO_5047421059" description="Lipoprotein" evidence="1">
    <location>
        <begin position="25"/>
        <end position="190"/>
    </location>
</feature>
<keyword evidence="1" id="KW-0732">Signal</keyword>
<comment type="caution">
    <text evidence="2">The sequence shown here is derived from an EMBL/GenBank/DDBJ whole genome shotgun (WGS) entry which is preliminary data.</text>
</comment>
<dbReference type="Proteomes" id="UP001595755">
    <property type="component" value="Unassembled WGS sequence"/>
</dbReference>
<reference evidence="3" key="1">
    <citation type="journal article" date="2019" name="Int. J. Syst. Evol. Microbiol.">
        <title>The Global Catalogue of Microorganisms (GCM) 10K type strain sequencing project: providing services to taxonomists for standard genome sequencing and annotation.</title>
        <authorList>
            <consortium name="The Broad Institute Genomics Platform"/>
            <consortium name="The Broad Institute Genome Sequencing Center for Infectious Disease"/>
            <person name="Wu L."/>
            <person name="Ma J."/>
        </authorList>
    </citation>
    <scope>NUCLEOTIDE SEQUENCE [LARGE SCALE GENOMIC DNA]</scope>
    <source>
        <strain evidence="3">CGMCC 4.1641</strain>
    </source>
</reference>